<dbReference type="PANTHER" id="PTHR30466:SF11">
    <property type="entry name" value="FLAVIN-DEPENDENT MONOOXYGENASE, REDUCTASE SUBUNIT HSAB"/>
    <property type="match status" value="1"/>
</dbReference>
<protein>
    <submittedName>
        <fullName evidence="4">Flavin reductase family protein</fullName>
    </submittedName>
</protein>
<keyword evidence="5" id="KW-1185">Reference proteome</keyword>
<evidence type="ECO:0000313" key="5">
    <source>
        <dbReference type="Proteomes" id="UP000774570"/>
    </source>
</evidence>
<dbReference type="InterPro" id="IPR050268">
    <property type="entry name" value="NADH-dep_flavin_reductase"/>
</dbReference>
<organism evidence="4 5">
    <name type="scientific">Actinomadura parmotrematis</name>
    <dbReference type="NCBI Taxonomy" id="2864039"/>
    <lineage>
        <taxon>Bacteria</taxon>
        <taxon>Bacillati</taxon>
        <taxon>Actinomycetota</taxon>
        <taxon>Actinomycetes</taxon>
        <taxon>Streptosporangiales</taxon>
        <taxon>Thermomonosporaceae</taxon>
        <taxon>Actinomadura</taxon>
    </lineage>
</organism>
<dbReference type="SUPFAM" id="SSF50475">
    <property type="entry name" value="FMN-binding split barrel"/>
    <property type="match status" value="1"/>
</dbReference>
<evidence type="ECO:0000256" key="2">
    <source>
        <dbReference type="ARBA" id="ARBA00023002"/>
    </source>
</evidence>
<dbReference type="PANTHER" id="PTHR30466">
    <property type="entry name" value="FLAVIN REDUCTASE"/>
    <property type="match status" value="1"/>
</dbReference>
<dbReference type="Gene3D" id="2.30.110.10">
    <property type="entry name" value="Electron Transport, Fmn-binding Protein, Chain A"/>
    <property type="match status" value="1"/>
</dbReference>
<evidence type="ECO:0000313" key="4">
    <source>
        <dbReference type="EMBL" id="MBW8485854.1"/>
    </source>
</evidence>
<feature type="domain" description="Flavin reductase like" evidence="3">
    <location>
        <begin position="17"/>
        <end position="160"/>
    </location>
</feature>
<comment type="similarity">
    <text evidence="1">Belongs to the non-flavoprotein flavin reductase family.</text>
</comment>
<evidence type="ECO:0000259" key="3">
    <source>
        <dbReference type="SMART" id="SM00903"/>
    </source>
</evidence>
<dbReference type="InterPro" id="IPR012349">
    <property type="entry name" value="Split_barrel_FMN-bd"/>
</dbReference>
<accession>A0ABS7FZH5</accession>
<proteinExistence type="inferred from homology"/>
<reference evidence="4 5" key="1">
    <citation type="submission" date="2021-07" db="EMBL/GenBank/DDBJ databases">
        <title>Actinomadura sp. PM05-2 isolated from lichen.</title>
        <authorList>
            <person name="Somphong A."/>
            <person name="Phongsopitanun W."/>
            <person name="Tanasupawat S."/>
            <person name="Peongsungnone V."/>
        </authorList>
    </citation>
    <scope>NUCLEOTIDE SEQUENCE [LARGE SCALE GENOMIC DNA]</scope>
    <source>
        <strain evidence="4 5">PM05-2</strain>
    </source>
</reference>
<dbReference type="SMART" id="SM00903">
    <property type="entry name" value="Flavin_Reduct"/>
    <property type="match status" value="1"/>
</dbReference>
<gene>
    <name evidence="4" type="ORF">K1Y72_25980</name>
</gene>
<name>A0ABS7FZH5_9ACTN</name>
<dbReference type="Proteomes" id="UP000774570">
    <property type="component" value="Unassembled WGS sequence"/>
</dbReference>
<sequence length="196" mass="20479">MTTVTEKFDSAGFRRVLGHFPTGVVVVAAMVDGRPEGLAVNSFTSVSLDPPLVSFCAAATSSTWPRLRRATGFAITLLGRDQEDCCRVFASKGADRFGSVAWTPSPAGHPVLDGALAWLDAEPHAVHEAGDHELALVRVTALGSADGGRPLVFFRGGFTGLATPPAPARHPADPRGLDTDSPFFDVLSARLGAPSS</sequence>
<evidence type="ECO:0000256" key="1">
    <source>
        <dbReference type="ARBA" id="ARBA00008898"/>
    </source>
</evidence>
<dbReference type="Pfam" id="PF01613">
    <property type="entry name" value="Flavin_Reduct"/>
    <property type="match status" value="1"/>
</dbReference>
<comment type="caution">
    <text evidence="4">The sequence shown here is derived from an EMBL/GenBank/DDBJ whole genome shotgun (WGS) entry which is preliminary data.</text>
</comment>
<dbReference type="InterPro" id="IPR002563">
    <property type="entry name" value="Flavin_Rdtase-like_dom"/>
</dbReference>
<dbReference type="RefSeq" id="WP_220169096.1">
    <property type="nucleotide sequence ID" value="NZ_JAIBOA010000019.1"/>
</dbReference>
<keyword evidence="2" id="KW-0560">Oxidoreductase</keyword>
<dbReference type="EMBL" id="JAIBOA010000019">
    <property type="protein sequence ID" value="MBW8485854.1"/>
    <property type="molecule type" value="Genomic_DNA"/>
</dbReference>